<keyword evidence="4" id="KW-0560">Oxidoreductase</keyword>
<keyword evidence="7" id="KW-1185">Reference proteome</keyword>
<dbReference type="GO" id="GO:0043651">
    <property type="term" value="P:linoleic acid metabolic process"/>
    <property type="evidence" value="ECO:0007669"/>
    <property type="project" value="UniProtKB-ARBA"/>
</dbReference>
<dbReference type="AlphaFoldDB" id="A0A2J6T2Y3"/>
<accession>A0A2J6T2Y3</accession>
<dbReference type="Gene3D" id="1.20.245.10">
    <property type="entry name" value="Lipoxygenase-1, Domain 5"/>
    <property type="match status" value="1"/>
</dbReference>
<dbReference type="PRINTS" id="PR00087">
    <property type="entry name" value="LIPOXYGENASE"/>
</dbReference>
<dbReference type="InterPro" id="IPR036226">
    <property type="entry name" value="LipOase_C_sf"/>
</dbReference>
<keyword evidence="2" id="KW-0479">Metal-binding</keyword>
<protein>
    <recommendedName>
        <fullName evidence="1">Manganese lipoxygenase</fullName>
    </recommendedName>
</protein>
<reference evidence="6 7" key="1">
    <citation type="submission" date="2016-04" db="EMBL/GenBank/DDBJ databases">
        <title>A degradative enzymes factory behind the ericoid mycorrhizal symbiosis.</title>
        <authorList>
            <consortium name="DOE Joint Genome Institute"/>
            <person name="Martino E."/>
            <person name="Morin E."/>
            <person name="Grelet G."/>
            <person name="Kuo A."/>
            <person name="Kohler A."/>
            <person name="Daghino S."/>
            <person name="Barry K."/>
            <person name="Choi C."/>
            <person name="Cichocki N."/>
            <person name="Clum A."/>
            <person name="Copeland A."/>
            <person name="Hainaut M."/>
            <person name="Haridas S."/>
            <person name="Labutti K."/>
            <person name="Lindquist E."/>
            <person name="Lipzen A."/>
            <person name="Khouja H.-R."/>
            <person name="Murat C."/>
            <person name="Ohm R."/>
            <person name="Olson A."/>
            <person name="Spatafora J."/>
            <person name="Veneault-Fourrey C."/>
            <person name="Henrissat B."/>
            <person name="Grigoriev I."/>
            <person name="Martin F."/>
            <person name="Perotto S."/>
        </authorList>
    </citation>
    <scope>NUCLEOTIDE SEQUENCE [LARGE SCALE GENOMIC DNA]</scope>
    <source>
        <strain evidence="6 7">E</strain>
    </source>
</reference>
<evidence type="ECO:0000256" key="3">
    <source>
        <dbReference type="ARBA" id="ARBA00022964"/>
    </source>
</evidence>
<evidence type="ECO:0000256" key="2">
    <source>
        <dbReference type="ARBA" id="ARBA00022723"/>
    </source>
</evidence>
<dbReference type="GeneID" id="36594016"/>
<dbReference type="InParanoid" id="A0A2J6T2Y3"/>
<sequence length="661" mass="75054">MVQFEEWDKGVFASEIAKNNIYPQDLSKSDDENNIPVPSPAPLAKGTYHGSKKAATEMYHRIQQRFASYFDLTNFASTVPQPLKFEEKKKLFTFQVPGSDNYPPHLALVPTTAESAISFLEIFNFMRLLGTGVLLFQMIPDKILEFINDNPIATTMAGMEARNQQIRLADVNIGTEANIGDRTDWYTDAVFAQQQFTGPNPTTITKASPDWVERFKTQARDQQKQALLDLLDAVNSDSLYLQDYSFFRDAVEAKPEDILCSDDGTRFACASVCLFHLNPDGRLHPLAIVLDYRGTMEKSVVAFNQRLQPSDSSHVEGTDWSWRYAKMCVQVSDWNLHELTVHLTETHLVEEAVIVATHRTLPIDHIVYRLLAPHWLKTLPLNAAARSALIPSFFVNINGMTSSQTYAFIKDAYNKFDWKARYIPNDLQTRGFPESELGSKKFHNYAYGRNMSALWQKLCVFVSSVIARHYTTNADVERDQDLQNFCNEMRIPLGGAMDKFPQINTIEEVIDMVVMCIHIASPQHTAVNYLQDYYQAFVPNKPSCLCTPLPQTIERLNAYTEEDLVQALPVKHPRVWLMASHLPYLLSYQVDQKQTLLNYAVSLQNLAENTPGDPLYDAGKQLVNDLMSLKAEFQRNKAEMDDQLVPYNVMDPDATAVSILL</sequence>
<dbReference type="Pfam" id="PF00305">
    <property type="entry name" value="Lipoxygenase"/>
    <property type="match status" value="1"/>
</dbReference>
<dbReference type="InterPro" id="IPR013819">
    <property type="entry name" value="LipOase_C"/>
</dbReference>
<dbReference type="InterPro" id="IPR000907">
    <property type="entry name" value="LipOase"/>
</dbReference>
<evidence type="ECO:0000256" key="1">
    <source>
        <dbReference type="ARBA" id="ARBA00021175"/>
    </source>
</evidence>
<feature type="domain" description="Lipoxygenase" evidence="5">
    <location>
        <begin position="181"/>
        <end position="661"/>
    </location>
</feature>
<name>A0A2J6T2Y3_9HELO</name>
<dbReference type="GO" id="GO:0034440">
    <property type="term" value="P:lipid oxidation"/>
    <property type="evidence" value="ECO:0007669"/>
    <property type="project" value="InterPro"/>
</dbReference>
<keyword evidence="3" id="KW-0223">Dioxygenase</keyword>
<evidence type="ECO:0000259" key="5">
    <source>
        <dbReference type="PROSITE" id="PS51393"/>
    </source>
</evidence>
<dbReference type="RefSeq" id="XP_024734271.1">
    <property type="nucleotide sequence ID" value="XM_024885939.1"/>
</dbReference>
<dbReference type="PANTHER" id="PTHR11771">
    <property type="entry name" value="LIPOXYGENASE"/>
    <property type="match status" value="1"/>
</dbReference>
<dbReference type="Proteomes" id="UP000235371">
    <property type="component" value="Unassembled WGS sequence"/>
</dbReference>
<proteinExistence type="predicted"/>
<dbReference type="SUPFAM" id="SSF48484">
    <property type="entry name" value="Lipoxigenase"/>
    <property type="match status" value="1"/>
</dbReference>
<evidence type="ECO:0000256" key="4">
    <source>
        <dbReference type="ARBA" id="ARBA00023002"/>
    </source>
</evidence>
<dbReference type="STRING" id="1095630.A0A2J6T2Y3"/>
<dbReference type="Gene3D" id="3.10.450.60">
    <property type="match status" value="1"/>
</dbReference>
<dbReference type="GO" id="GO:0046872">
    <property type="term" value="F:metal ion binding"/>
    <property type="evidence" value="ECO:0007669"/>
    <property type="project" value="UniProtKB-KW"/>
</dbReference>
<gene>
    <name evidence="6" type="ORF">K444DRAFT_654339</name>
</gene>
<dbReference type="EMBL" id="KZ613847">
    <property type="protein sequence ID" value="PMD57367.1"/>
    <property type="molecule type" value="Genomic_DNA"/>
</dbReference>
<dbReference type="PROSITE" id="PS51393">
    <property type="entry name" value="LIPOXYGENASE_3"/>
    <property type="match status" value="1"/>
</dbReference>
<evidence type="ECO:0000313" key="7">
    <source>
        <dbReference type="Proteomes" id="UP000235371"/>
    </source>
</evidence>
<organism evidence="6 7">
    <name type="scientific">Hyaloscypha bicolor E</name>
    <dbReference type="NCBI Taxonomy" id="1095630"/>
    <lineage>
        <taxon>Eukaryota</taxon>
        <taxon>Fungi</taxon>
        <taxon>Dikarya</taxon>
        <taxon>Ascomycota</taxon>
        <taxon>Pezizomycotina</taxon>
        <taxon>Leotiomycetes</taxon>
        <taxon>Helotiales</taxon>
        <taxon>Hyaloscyphaceae</taxon>
        <taxon>Hyaloscypha</taxon>
        <taxon>Hyaloscypha bicolor</taxon>
    </lineage>
</organism>
<evidence type="ECO:0000313" key="6">
    <source>
        <dbReference type="EMBL" id="PMD57367.1"/>
    </source>
</evidence>
<dbReference type="OrthoDB" id="407298at2759"/>
<dbReference type="GO" id="GO:0050584">
    <property type="term" value="F:linoleate 11-lipoxygenase activity"/>
    <property type="evidence" value="ECO:0007669"/>
    <property type="project" value="UniProtKB-ARBA"/>
</dbReference>